<dbReference type="Gene3D" id="3.40.50.300">
    <property type="entry name" value="P-loop containing nucleotide triphosphate hydrolases"/>
    <property type="match status" value="2"/>
</dbReference>
<dbReference type="GO" id="GO:0005634">
    <property type="term" value="C:nucleus"/>
    <property type="evidence" value="ECO:0007669"/>
    <property type="project" value="TreeGrafter"/>
</dbReference>
<dbReference type="Gene3D" id="1.10.486.10">
    <property type="entry name" value="PCRA, domain 4"/>
    <property type="match status" value="1"/>
</dbReference>
<dbReference type="Proteomes" id="UP001489004">
    <property type="component" value="Unassembled WGS sequence"/>
</dbReference>
<keyword evidence="3 11" id="KW-0378">Hydrolase</keyword>
<dbReference type="CDD" id="cd18807">
    <property type="entry name" value="SF1_C_UvrD"/>
    <property type="match status" value="1"/>
</dbReference>
<keyword evidence="5 11" id="KW-0067">ATP-binding</keyword>
<keyword evidence="7" id="KW-0413">Isomerase</keyword>
<dbReference type="InterPro" id="IPR013986">
    <property type="entry name" value="DExx_box_DNA_helicase_dom_sf"/>
</dbReference>
<dbReference type="EMBL" id="JALJOR010000007">
    <property type="protein sequence ID" value="KAK9814264.1"/>
    <property type="molecule type" value="Genomic_DNA"/>
</dbReference>
<protein>
    <recommendedName>
        <fullName evidence="9">DNA 3'-5' helicase</fullName>
        <ecNumber evidence="9">5.6.2.4</ecNumber>
    </recommendedName>
</protein>
<feature type="compositionally biased region" description="Polar residues" evidence="12">
    <location>
        <begin position="723"/>
        <end position="734"/>
    </location>
</feature>
<dbReference type="InterPro" id="IPR014016">
    <property type="entry name" value="UvrD-like_ATP-bd"/>
</dbReference>
<dbReference type="GO" id="GO:0003677">
    <property type="term" value="F:DNA binding"/>
    <property type="evidence" value="ECO:0007669"/>
    <property type="project" value="UniProtKB-KW"/>
</dbReference>
<feature type="region of interest" description="Disordered" evidence="12">
    <location>
        <begin position="720"/>
        <end position="743"/>
    </location>
</feature>
<reference evidence="15 16" key="1">
    <citation type="journal article" date="2024" name="Nat. Commun.">
        <title>Phylogenomics reveals the evolutionary origins of lichenization in chlorophyte algae.</title>
        <authorList>
            <person name="Puginier C."/>
            <person name="Libourel C."/>
            <person name="Otte J."/>
            <person name="Skaloud P."/>
            <person name="Haon M."/>
            <person name="Grisel S."/>
            <person name="Petersen M."/>
            <person name="Berrin J.G."/>
            <person name="Delaux P.M."/>
            <person name="Dal Grande F."/>
            <person name="Keller J."/>
        </authorList>
    </citation>
    <scope>NUCLEOTIDE SEQUENCE [LARGE SCALE GENOMIC DNA]</scope>
    <source>
        <strain evidence="15 16">SAG 2043</strain>
    </source>
</reference>
<dbReference type="PANTHER" id="PTHR11070">
    <property type="entry name" value="UVRD / RECB / PCRA DNA HELICASE FAMILY MEMBER"/>
    <property type="match status" value="1"/>
</dbReference>
<dbReference type="InterPro" id="IPR027417">
    <property type="entry name" value="P-loop_NTPase"/>
</dbReference>
<sequence>MSYVAMPALPADFLTALSNEQRAAVTASDKYIRVIAGPGSGKTRVLTSRIAHLCTHGGVWPYEVLAITFTNKAAKEMQNRLAKVLGRVRARQIAAGTFHSFCVQVLRRFIEDLGCGYTSSFMIYDQGDAQAAFMQAVKETDAYKQLDNKDQRKQMLRTATKLLDDVSNIKNNAPSCFQKRGHQVVDAHERFLIRTGGKMPWANNLEMHDLAQAYDMYQAILRDNRALDFDDLLSGAVAVLQKVPGARQQLQARFKHILVDEFQDTNMAQYELVRLLTGEQGSLFVVGDPDQAIYGWRGAVVANMRESFLKDYAGAITLNLRDNYRSTPEILLAAERALGCASSMSPDRQPLVPIKASGPRVEIITGEDDREEAQVVIDKMKQLHGGREGVAYKDMAVLYRIHTLQRCMEEPLVRGGVPYIVVGGTKFWDKKEIKDVLAFLRLTASLEDGVALERIINVPVRGLGAKGVANLKAWAKEQGQSLGAALFAGHRRARLTADLNNLEGLPDLPPAKQLGLKAQAHAKVELFRRAIVRARCLTEANIPLDTVIIELLEDLDYEQHIFSGGCGGGDGKSDTYKLRWSNVQQLRAKAGDYSEDRPQGLDALRGFLDEVALLTDADSEKAEQAEGVRLMTVHAAKGLEFKVVFIVGCEEGILPRVWEDQLPEDLDEEIRLGYVGVTRAEERLYLCHAQSRALYGEWSRKSTDVSRMLAAHTSGQLKAMMAKTTQAAHATSSRGPYDPSDPEIALRRRRHGEGRSWRNEARAASRLVTGSCDLPCFT</sequence>
<organism evidence="15 16">
    <name type="scientific">[Myrmecia] bisecta</name>
    <dbReference type="NCBI Taxonomy" id="41462"/>
    <lineage>
        <taxon>Eukaryota</taxon>
        <taxon>Viridiplantae</taxon>
        <taxon>Chlorophyta</taxon>
        <taxon>core chlorophytes</taxon>
        <taxon>Trebouxiophyceae</taxon>
        <taxon>Trebouxiales</taxon>
        <taxon>Trebouxiaceae</taxon>
        <taxon>Myrmecia</taxon>
    </lineage>
</organism>
<dbReference type="InterPro" id="IPR000212">
    <property type="entry name" value="DNA_helicase_UvrD/REP"/>
</dbReference>
<dbReference type="GO" id="GO:0016787">
    <property type="term" value="F:hydrolase activity"/>
    <property type="evidence" value="ECO:0007669"/>
    <property type="project" value="UniProtKB-UniRule"/>
</dbReference>
<comment type="caution">
    <text evidence="15">The sequence shown here is derived from an EMBL/GenBank/DDBJ whole genome shotgun (WGS) entry which is preliminary data.</text>
</comment>
<comment type="similarity">
    <text evidence="1">Belongs to the helicase family. UvrD subfamily.</text>
</comment>
<evidence type="ECO:0000256" key="1">
    <source>
        <dbReference type="ARBA" id="ARBA00009922"/>
    </source>
</evidence>
<evidence type="ECO:0000256" key="4">
    <source>
        <dbReference type="ARBA" id="ARBA00022806"/>
    </source>
</evidence>
<evidence type="ECO:0000256" key="10">
    <source>
        <dbReference type="ARBA" id="ARBA00048988"/>
    </source>
</evidence>
<comment type="catalytic activity">
    <reaction evidence="8">
        <text>Couples ATP hydrolysis with the unwinding of duplex DNA by translocating in the 3'-5' direction.</text>
        <dbReference type="EC" id="5.6.2.4"/>
    </reaction>
</comment>
<evidence type="ECO:0000313" key="16">
    <source>
        <dbReference type="Proteomes" id="UP001489004"/>
    </source>
</evidence>
<dbReference type="Pfam" id="PF13361">
    <property type="entry name" value="UvrD_C"/>
    <property type="match status" value="1"/>
</dbReference>
<dbReference type="Gene3D" id="1.10.10.160">
    <property type="match status" value="1"/>
</dbReference>
<evidence type="ECO:0000256" key="6">
    <source>
        <dbReference type="ARBA" id="ARBA00023125"/>
    </source>
</evidence>
<accession>A0AAW1Q1D4</accession>
<evidence type="ECO:0000256" key="5">
    <source>
        <dbReference type="ARBA" id="ARBA00022840"/>
    </source>
</evidence>
<keyword evidence="4 11" id="KW-0347">Helicase</keyword>
<evidence type="ECO:0000256" key="11">
    <source>
        <dbReference type="PROSITE-ProRule" id="PRU00560"/>
    </source>
</evidence>
<feature type="binding site" evidence="11">
    <location>
        <begin position="36"/>
        <end position="43"/>
    </location>
    <ligand>
        <name>ATP</name>
        <dbReference type="ChEBI" id="CHEBI:30616"/>
    </ligand>
</feature>
<keyword evidence="6" id="KW-0238">DNA-binding</keyword>
<gene>
    <name evidence="15" type="ORF">WJX72_003081</name>
</gene>
<dbReference type="PROSITE" id="PS51198">
    <property type="entry name" value="UVRD_HELICASE_ATP_BIND"/>
    <property type="match status" value="1"/>
</dbReference>
<evidence type="ECO:0000259" key="13">
    <source>
        <dbReference type="PROSITE" id="PS51198"/>
    </source>
</evidence>
<evidence type="ECO:0000256" key="3">
    <source>
        <dbReference type="ARBA" id="ARBA00022801"/>
    </source>
</evidence>
<dbReference type="CDD" id="cd17932">
    <property type="entry name" value="DEXQc_UvrD"/>
    <property type="match status" value="1"/>
</dbReference>
<evidence type="ECO:0000313" key="15">
    <source>
        <dbReference type="EMBL" id="KAK9814264.1"/>
    </source>
</evidence>
<name>A0AAW1Q1D4_9CHLO</name>
<feature type="domain" description="UvrD-like helicase ATP-binding" evidence="13">
    <location>
        <begin position="15"/>
        <end position="327"/>
    </location>
</feature>
<feature type="domain" description="UvrD-like helicase C-terminal" evidence="14">
    <location>
        <begin position="328"/>
        <end position="638"/>
    </location>
</feature>
<evidence type="ECO:0000256" key="8">
    <source>
        <dbReference type="ARBA" id="ARBA00034617"/>
    </source>
</evidence>
<evidence type="ECO:0000259" key="14">
    <source>
        <dbReference type="PROSITE" id="PS51217"/>
    </source>
</evidence>
<evidence type="ECO:0000256" key="12">
    <source>
        <dbReference type="SAM" id="MobiDB-lite"/>
    </source>
</evidence>
<proteinExistence type="inferred from homology"/>
<dbReference type="EC" id="5.6.2.4" evidence="9"/>
<comment type="catalytic activity">
    <reaction evidence="10">
        <text>ATP + H2O = ADP + phosphate + H(+)</text>
        <dbReference type="Rhea" id="RHEA:13065"/>
        <dbReference type="ChEBI" id="CHEBI:15377"/>
        <dbReference type="ChEBI" id="CHEBI:15378"/>
        <dbReference type="ChEBI" id="CHEBI:30616"/>
        <dbReference type="ChEBI" id="CHEBI:43474"/>
        <dbReference type="ChEBI" id="CHEBI:456216"/>
        <dbReference type="EC" id="5.6.2.4"/>
    </reaction>
</comment>
<dbReference type="GO" id="GO:0000725">
    <property type="term" value="P:recombinational repair"/>
    <property type="evidence" value="ECO:0007669"/>
    <property type="project" value="TreeGrafter"/>
</dbReference>
<dbReference type="AlphaFoldDB" id="A0AAW1Q1D4"/>
<evidence type="ECO:0000256" key="9">
    <source>
        <dbReference type="ARBA" id="ARBA00034808"/>
    </source>
</evidence>
<dbReference type="GO" id="GO:0043138">
    <property type="term" value="F:3'-5' DNA helicase activity"/>
    <property type="evidence" value="ECO:0007669"/>
    <property type="project" value="UniProtKB-EC"/>
</dbReference>
<keyword evidence="2 11" id="KW-0547">Nucleotide-binding</keyword>
<dbReference type="PANTHER" id="PTHR11070:SF2">
    <property type="entry name" value="ATP-DEPENDENT DNA HELICASE SRS2"/>
    <property type="match status" value="1"/>
</dbReference>
<dbReference type="SUPFAM" id="SSF52540">
    <property type="entry name" value="P-loop containing nucleoside triphosphate hydrolases"/>
    <property type="match status" value="1"/>
</dbReference>
<dbReference type="PROSITE" id="PS51217">
    <property type="entry name" value="UVRD_HELICASE_CTER"/>
    <property type="match status" value="1"/>
</dbReference>
<dbReference type="InterPro" id="IPR014017">
    <property type="entry name" value="DNA_helicase_UvrD-like_C"/>
</dbReference>
<evidence type="ECO:0000256" key="2">
    <source>
        <dbReference type="ARBA" id="ARBA00022741"/>
    </source>
</evidence>
<keyword evidence="16" id="KW-1185">Reference proteome</keyword>
<evidence type="ECO:0000256" key="7">
    <source>
        <dbReference type="ARBA" id="ARBA00023235"/>
    </source>
</evidence>
<dbReference type="Pfam" id="PF00580">
    <property type="entry name" value="UvrD-helicase"/>
    <property type="match status" value="1"/>
</dbReference>
<dbReference type="GO" id="GO:0005524">
    <property type="term" value="F:ATP binding"/>
    <property type="evidence" value="ECO:0007669"/>
    <property type="project" value="UniProtKB-UniRule"/>
</dbReference>